<proteinExistence type="predicted"/>
<organism evidence="1">
    <name type="scientific">uncultured Desulfobacterium sp</name>
    <dbReference type="NCBI Taxonomy" id="201089"/>
    <lineage>
        <taxon>Bacteria</taxon>
        <taxon>Pseudomonadati</taxon>
        <taxon>Thermodesulfobacteriota</taxon>
        <taxon>Desulfobacteria</taxon>
        <taxon>Desulfobacterales</taxon>
        <taxon>Desulfobacteriaceae</taxon>
        <taxon>Desulfobacterium</taxon>
        <taxon>environmental samples</taxon>
    </lineage>
</organism>
<gene>
    <name evidence="1" type="ORF">PITCH_A970006</name>
</gene>
<evidence type="ECO:0000313" key="1">
    <source>
        <dbReference type="EMBL" id="SPD76479.1"/>
    </source>
</evidence>
<accession>A0A445N448</accession>
<name>A0A445N448_9BACT</name>
<protein>
    <submittedName>
        <fullName evidence="1">Uncharacterized protein</fullName>
    </submittedName>
</protein>
<dbReference type="AlphaFoldDB" id="A0A445N448"/>
<sequence length="51" mass="5700">MTSKLKLPNIVAQLIDISTDIPNMVAFERVGKLKIVKNNIFSIITKSLETL</sequence>
<reference evidence="1" key="1">
    <citation type="submission" date="2018-01" db="EMBL/GenBank/DDBJ databases">
        <authorList>
            <person name="Regsiter A."/>
            <person name="William W."/>
        </authorList>
    </citation>
    <scope>NUCLEOTIDE SEQUENCE</scope>
    <source>
        <strain evidence="1">TRIP AH-1</strain>
    </source>
</reference>
<dbReference type="EMBL" id="OJIN01000244">
    <property type="protein sequence ID" value="SPD76479.1"/>
    <property type="molecule type" value="Genomic_DNA"/>
</dbReference>